<evidence type="ECO:0000256" key="1">
    <source>
        <dbReference type="SAM" id="MobiDB-lite"/>
    </source>
</evidence>
<feature type="region of interest" description="Disordered" evidence="1">
    <location>
        <begin position="145"/>
        <end position="211"/>
    </location>
</feature>
<reference evidence="2 3" key="1">
    <citation type="journal article" date="2021" name="bioRxiv">
        <title>Chromosome-scale and haplotype-resolved genome assembly of a tetraploid potato cultivar.</title>
        <authorList>
            <person name="Sun H."/>
            <person name="Jiao W.-B."/>
            <person name="Krause K."/>
            <person name="Campoy J.A."/>
            <person name="Goel M."/>
            <person name="Folz-Donahue K."/>
            <person name="Kukat C."/>
            <person name="Huettel B."/>
            <person name="Schneeberger K."/>
        </authorList>
    </citation>
    <scope>NUCLEOTIDE SEQUENCE [LARGE SCALE GENOMIC DNA]</scope>
    <source>
        <strain evidence="2">SolTubOtavaFocal</strain>
        <tissue evidence="2">Leaves</tissue>
    </source>
</reference>
<protein>
    <submittedName>
        <fullName evidence="2">Uncharacterized protein</fullName>
    </submittedName>
</protein>
<feature type="compositionally biased region" description="Polar residues" evidence="1">
    <location>
        <begin position="202"/>
        <end position="211"/>
    </location>
</feature>
<evidence type="ECO:0000313" key="2">
    <source>
        <dbReference type="EMBL" id="KAH0775852.1"/>
    </source>
</evidence>
<feature type="compositionally biased region" description="Basic residues" evidence="1">
    <location>
        <begin position="186"/>
        <end position="200"/>
    </location>
</feature>
<evidence type="ECO:0000313" key="3">
    <source>
        <dbReference type="Proteomes" id="UP000826656"/>
    </source>
</evidence>
<dbReference type="Proteomes" id="UP000826656">
    <property type="component" value="Unassembled WGS sequence"/>
</dbReference>
<gene>
    <name evidence="2" type="ORF">KY290_007263</name>
</gene>
<proteinExistence type="predicted"/>
<organism evidence="2 3">
    <name type="scientific">Solanum tuberosum</name>
    <name type="common">Potato</name>
    <dbReference type="NCBI Taxonomy" id="4113"/>
    <lineage>
        <taxon>Eukaryota</taxon>
        <taxon>Viridiplantae</taxon>
        <taxon>Streptophyta</taxon>
        <taxon>Embryophyta</taxon>
        <taxon>Tracheophyta</taxon>
        <taxon>Spermatophyta</taxon>
        <taxon>Magnoliopsida</taxon>
        <taxon>eudicotyledons</taxon>
        <taxon>Gunneridae</taxon>
        <taxon>Pentapetalae</taxon>
        <taxon>asterids</taxon>
        <taxon>lamiids</taxon>
        <taxon>Solanales</taxon>
        <taxon>Solanaceae</taxon>
        <taxon>Solanoideae</taxon>
        <taxon>Solaneae</taxon>
        <taxon>Solanum</taxon>
    </lineage>
</organism>
<accession>A0ABQ7W527</accession>
<dbReference type="EMBL" id="JAIVGD010000003">
    <property type="protein sequence ID" value="KAH0775852.1"/>
    <property type="molecule type" value="Genomic_DNA"/>
</dbReference>
<sequence>MVASIKEIKEINSEQAVHGVIYVDSDLYGESIEEDAWEVEVSDQSPAISRSVIGLDQLLEANGENAEQIDGEVDLDGQISGKAIDDITFKISKVDKHIIEELERKYDDEEANTNDISQYYGVASEEACSKILSIRVPNLSIIDVSPDSTTAGKLRERGSLGTQRRDNSDGSFDNRKSLSFDESRGVRKKLLRSSPRRGSKLRLSSSTTSVG</sequence>
<comment type="caution">
    <text evidence="2">The sequence shown here is derived from an EMBL/GenBank/DDBJ whole genome shotgun (WGS) entry which is preliminary data.</text>
</comment>
<name>A0ABQ7W527_SOLTU</name>
<feature type="compositionally biased region" description="Basic and acidic residues" evidence="1">
    <location>
        <begin position="153"/>
        <end position="185"/>
    </location>
</feature>
<keyword evidence="3" id="KW-1185">Reference proteome</keyword>